<evidence type="ECO:0000256" key="1">
    <source>
        <dbReference type="ARBA" id="ARBA00022491"/>
    </source>
</evidence>
<keyword evidence="1" id="KW-0678">Repressor</keyword>
<evidence type="ECO:0000256" key="2">
    <source>
        <dbReference type="ARBA" id="ARBA00023015"/>
    </source>
</evidence>
<keyword evidence="4" id="KW-0804">Transcription</keyword>
<feature type="domain" description="HTH merR-type" evidence="5">
    <location>
        <begin position="4"/>
        <end position="74"/>
    </location>
</feature>
<dbReference type="RefSeq" id="WP_257530113.1">
    <property type="nucleotide sequence ID" value="NZ_JANKAS010000004.1"/>
</dbReference>
<dbReference type="SUPFAM" id="SSF46955">
    <property type="entry name" value="Putative DNA-binding domain"/>
    <property type="match status" value="1"/>
</dbReference>
<dbReference type="InterPro" id="IPR000551">
    <property type="entry name" value="MerR-type_HTH_dom"/>
</dbReference>
<protein>
    <submittedName>
        <fullName evidence="6">MerR family transcriptional regulator</fullName>
    </submittedName>
</protein>
<dbReference type="SMART" id="SM00422">
    <property type="entry name" value="HTH_MERR"/>
    <property type="match status" value="1"/>
</dbReference>
<dbReference type="Gene3D" id="1.10.1660.10">
    <property type="match status" value="1"/>
</dbReference>
<keyword evidence="3" id="KW-0238">DNA-binding</keyword>
<dbReference type="GO" id="GO:0003677">
    <property type="term" value="F:DNA binding"/>
    <property type="evidence" value="ECO:0007669"/>
    <property type="project" value="UniProtKB-KW"/>
</dbReference>
<reference evidence="6" key="1">
    <citation type="submission" date="2022-07" db="EMBL/GenBank/DDBJ databases">
        <title>Enhanced cultured diversity of the mouse gut microbiota enables custom-made synthetic communities.</title>
        <authorList>
            <person name="Afrizal A."/>
        </authorList>
    </citation>
    <scope>NUCLEOTIDE SEQUENCE</scope>
    <source>
        <strain evidence="6">DSM 28593</strain>
    </source>
</reference>
<evidence type="ECO:0000313" key="6">
    <source>
        <dbReference type="EMBL" id="MCR1898606.1"/>
    </source>
</evidence>
<dbReference type="PANTHER" id="PTHR30204:SF69">
    <property type="entry name" value="MERR-FAMILY TRANSCRIPTIONAL REGULATOR"/>
    <property type="match status" value="1"/>
</dbReference>
<dbReference type="PANTHER" id="PTHR30204">
    <property type="entry name" value="REDOX-CYCLING DRUG-SENSING TRANSCRIPTIONAL ACTIVATOR SOXR"/>
    <property type="match status" value="1"/>
</dbReference>
<evidence type="ECO:0000256" key="3">
    <source>
        <dbReference type="ARBA" id="ARBA00023125"/>
    </source>
</evidence>
<evidence type="ECO:0000313" key="7">
    <source>
        <dbReference type="Proteomes" id="UP001205748"/>
    </source>
</evidence>
<proteinExistence type="predicted"/>
<gene>
    <name evidence="6" type="ORF">NSA47_06315</name>
</gene>
<accession>A0AAE3KZE5</accession>
<dbReference type="Pfam" id="PF13411">
    <property type="entry name" value="MerR_1"/>
    <property type="match status" value="1"/>
</dbReference>
<comment type="caution">
    <text evidence="6">The sequence shown here is derived from an EMBL/GenBank/DDBJ whole genome shotgun (WGS) entry which is preliminary data.</text>
</comment>
<evidence type="ECO:0000256" key="4">
    <source>
        <dbReference type="ARBA" id="ARBA00023163"/>
    </source>
</evidence>
<sequence>MTELYSIGEVAKTMGVSVQTLRYYSSIDILHPKHINSLTGYRYYSADQLHFIDRIKYLQKFGLSLKEINNIINNNDITQLLSILEKQETECYKEIIKLHETIDDIEWYKNYFSYIKDNHDNNNEDNNDMGITYTKYFKKRYMVTTKIIQNEPKSNFHIRLHAIKNSKKFKNLKYMRQFSYILDYDSVLEGSLNPLYLGMFIKEPPHFQNCNIMDIPEGNYFCFKARILSESWNPQPIQMFFSKTKEKPVLVLANEYENDLHEYSHCIYEIQILIPNSHPTL</sequence>
<dbReference type="AlphaFoldDB" id="A0AAE3KZE5"/>
<dbReference type="PROSITE" id="PS50937">
    <property type="entry name" value="HTH_MERR_2"/>
    <property type="match status" value="1"/>
</dbReference>
<name>A0AAE3KZE5_9FIRM</name>
<evidence type="ECO:0000259" key="5">
    <source>
        <dbReference type="PROSITE" id="PS50937"/>
    </source>
</evidence>
<dbReference type="Proteomes" id="UP001205748">
    <property type="component" value="Unassembled WGS sequence"/>
</dbReference>
<dbReference type="GO" id="GO:0003700">
    <property type="term" value="F:DNA-binding transcription factor activity"/>
    <property type="evidence" value="ECO:0007669"/>
    <property type="project" value="InterPro"/>
</dbReference>
<keyword evidence="2" id="KW-0805">Transcription regulation</keyword>
<keyword evidence="7" id="KW-1185">Reference proteome</keyword>
<dbReference type="InterPro" id="IPR047057">
    <property type="entry name" value="MerR_fam"/>
</dbReference>
<organism evidence="6 7">
    <name type="scientific">Irregularibacter muris</name>
    <dbReference type="NCBI Taxonomy" id="1796619"/>
    <lineage>
        <taxon>Bacteria</taxon>
        <taxon>Bacillati</taxon>
        <taxon>Bacillota</taxon>
        <taxon>Clostridia</taxon>
        <taxon>Eubacteriales</taxon>
        <taxon>Eubacteriaceae</taxon>
        <taxon>Irregularibacter</taxon>
    </lineage>
</organism>
<dbReference type="EMBL" id="JANKAS010000004">
    <property type="protein sequence ID" value="MCR1898606.1"/>
    <property type="molecule type" value="Genomic_DNA"/>
</dbReference>
<dbReference type="InterPro" id="IPR009061">
    <property type="entry name" value="DNA-bd_dom_put_sf"/>
</dbReference>